<keyword evidence="2" id="KW-1185">Reference proteome</keyword>
<name>A0ACC2SCM6_9FUNG</name>
<organism evidence="1 2">
    <name type="scientific">Entomophthora muscae</name>
    <dbReference type="NCBI Taxonomy" id="34485"/>
    <lineage>
        <taxon>Eukaryota</taxon>
        <taxon>Fungi</taxon>
        <taxon>Fungi incertae sedis</taxon>
        <taxon>Zoopagomycota</taxon>
        <taxon>Entomophthoromycotina</taxon>
        <taxon>Entomophthoromycetes</taxon>
        <taxon>Entomophthorales</taxon>
        <taxon>Entomophthoraceae</taxon>
        <taxon>Entomophthora</taxon>
    </lineage>
</organism>
<reference evidence="1" key="1">
    <citation type="submission" date="2022-04" db="EMBL/GenBank/DDBJ databases">
        <title>Genome of the entomopathogenic fungus Entomophthora muscae.</title>
        <authorList>
            <person name="Elya C."/>
            <person name="Lovett B.R."/>
            <person name="Lee E."/>
            <person name="Macias A.M."/>
            <person name="Hajek A.E."/>
            <person name="De Bivort B.L."/>
            <person name="Kasson M.T."/>
            <person name="De Fine Licht H.H."/>
            <person name="Stajich J.E."/>
        </authorList>
    </citation>
    <scope>NUCLEOTIDE SEQUENCE</scope>
    <source>
        <strain evidence="1">Berkeley</strain>
    </source>
</reference>
<comment type="caution">
    <text evidence="1">The sequence shown here is derived from an EMBL/GenBank/DDBJ whole genome shotgun (WGS) entry which is preliminary data.</text>
</comment>
<accession>A0ACC2SCM6</accession>
<sequence length="378" mass="39680">MKSFIEISLIAALVQGGYIVTLKSSTRGNATEAHLDQVRLLFGSGQRSSGSNEVKHVYSAVFQGYSAEFTQDVLFKVKAMKEVDAVEEDQLGKGNAIQRNSPWGLARLSSATRLPDNSQLWSYNYDPSAGDGIDVFVVDSGIKIDHPDFQGRALWGANFINSVNLDEHGHGTHVAGTVGSTTYGVAKSSTVIAVKVLDAQNRGTVSGFIAGVDWAIRNKRNGRGCVMNLSLVSGRSDAFNSAVRAAVNSGCVVAACAGNDNMDACNASPASEPSAITVGASNFYDSRAGFSNWGQCLDVFAPGENILSLSNKGGARYDSGTSMASPHVAGLAANVMSKTRNYNPGYVAQSIINLSKRNVLANVGSGSPNLLASNIGLV</sequence>
<dbReference type="EMBL" id="QTSX02005266">
    <property type="protein sequence ID" value="KAJ9060070.1"/>
    <property type="molecule type" value="Genomic_DNA"/>
</dbReference>
<protein>
    <submittedName>
        <fullName evidence="1">Uncharacterized protein</fullName>
    </submittedName>
</protein>
<gene>
    <name evidence="1" type="ORF">DSO57_1034804</name>
</gene>
<proteinExistence type="predicted"/>
<dbReference type="Proteomes" id="UP001165960">
    <property type="component" value="Unassembled WGS sequence"/>
</dbReference>
<evidence type="ECO:0000313" key="1">
    <source>
        <dbReference type="EMBL" id="KAJ9060070.1"/>
    </source>
</evidence>
<evidence type="ECO:0000313" key="2">
    <source>
        <dbReference type="Proteomes" id="UP001165960"/>
    </source>
</evidence>